<reference evidence="1 2" key="1">
    <citation type="submission" date="2019-04" db="EMBL/GenBank/DDBJ databases">
        <title>Alteromonas portus sp. nov., an alginate lyase-excreting marine bacterium.</title>
        <authorList>
            <person name="Huang H."/>
            <person name="Mo K."/>
            <person name="Bao S."/>
        </authorList>
    </citation>
    <scope>NUCLEOTIDE SEQUENCE [LARGE SCALE GENOMIC DNA]</scope>
    <source>
        <strain evidence="1 2">HB161718</strain>
    </source>
</reference>
<sequence length="110" mass="12669">MHAYTQGGFAIMPHATAPLSLMLCSSMKSHLLIILTKYQNLMAPHEKILARWLTEEWDGEGTELPSWLLNKIWNNYPSNCLNEPSALARKLFLKIMENNRGEISLREKRT</sequence>
<dbReference type="Proteomes" id="UP000305471">
    <property type="component" value="Unassembled WGS sequence"/>
</dbReference>
<evidence type="ECO:0000313" key="2">
    <source>
        <dbReference type="Proteomes" id="UP000305471"/>
    </source>
</evidence>
<dbReference type="AlphaFoldDB" id="A0A4U0ZBF0"/>
<gene>
    <name evidence="1" type="ORF">E5672_17760</name>
</gene>
<name>A0A4U0ZBF0_9ALTE</name>
<comment type="caution">
    <text evidence="1">The sequence shown here is derived from an EMBL/GenBank/DDBJ whole genome shotgun (WGS) entry which is preliminary data.</text>
</comment>
<organism evidence="1 2">
    <name type="scientific">Alteromonas portus</name>
    <dbReference type="NCBI Taxonomy" id="2565549"/>
    <lineage>
        <taxon>Bacteria</taxon>
        <taxon>Pseudomonadati</taxon>
        <taxon>Pseudomonadota</taxon>
        <taxon>Gammaproteobacteria</taxon>
        <taxon>Alteromonadales</taxon>
        <taxon>Alteromonadaceae</taxon>
        <taxon>Alteromonas/Salinimonas group</taxon>
        <taxon>Alteromonas</taxon>
    </lineage>
</organism>
<proteinExistence type="predicted"/>
<keyword evidence="2" id="KW-1185">Reference proteome</keyword>
<protein>
    <submittedName>
        <fullName evidence="1">Uncharacterized protein</fullName>
    </submittedName>
</protein>
<dbReference type="EMBL" id="SWCO01000011">
    <property type="protein sequence ID" value="TKB01075.1"/>
    <property type="molecule type" value="Genomic_DNA"/>
</dbReference>
<accession>A0A4U0ZBF0</accession>
<evidence type="ECO:0000313" key="1">
    <source>
        <dbReference type="EMBL" id="TKB01075.1"/>
    </source>
</evidence>